<evidence type="ECO:0000313" key="1">
    <source>
        <dbReference type="EMBL" id="KGT88915.1"/>
    </source>
</evidence>
<dbReference type="OrthoDB" id="9814284at2"/>
<name>A0A0A3YQL8_9GAMM</name>
<dbReference type="PANTHER" id="PTHR38453">
    <property type="entry name" value="CYTOPLASMIC PROTEIN-RELATED"/>
    <property type="match status" value="1"/>
</dbReference>
<dbReference type="Pfam" id="PF04328">
    <property type="entry name" value="Sel_put"/>
    <property type="match status" value="1"/>
</dbReference>
<dbReference type="RefSeq" id="WP_034897232.1">
    <property type="nucleotide sequence ID" value="NZ_JRUQ01000059.1"/>
</dbReference>
<evidence type="ECO:0008006" key="3">
    <source>
        <dbReference type="Google" id="ProtNLM"/>
    </source>
</evidence>
<dbReference type="EMBL" id="JRUQ01000059">
    <property type="protein sequence ID" value="KGT88915.1"/>
    <property type="molecule type" value="Genomic_DNA"/>
</dbReference>
<accession>A0A0A3YQL8</accession>
<dbReference type="Proteomes" id="UP000030351">
    <property type="component" value="Unassembled WGS sequence"/>
</dbReference>
<dbReference type="eggNOG" id="COG2879">
    <property type="taxonomic scope" value="Bacteria"/>
</dbReference>
<dbReference type="InterPro" id="IPR007423">
    <property type="entry name" value="Sel_put"/>
</dbReference>
<proteinExistence type="predicted"/>
<keyword evidence="2" id="KW-1185">Reference proteome</keyword>
<dbReference type="STRING" id="371042.NG99_20790"/>
<reference evidence="1 2" key="1">
    <citation type="submission" date="2014-10" db="EMBL/GenBank/DDBJ databases">
        <title>Genome sequence of Erwinia typographi M043b.</title>
        <authorList>
            <person name="Chan K.-G."/>
            <person name="Tan W.-S."/>
        </authorList>
    </citation>
    <scope>NUCLEOTIDE SEQUENCE [LARGE SCALE GENOMIC DNA]</scope>
    <source>
        <strain evidence="1 2">M043b</strain>
    </source>
</reference>
<organism evidence="1 2">
    <name type="scientific">Erwinia typographi</name>
    <dbReference type="NCBI Taxonomy" id="371042"/>
    <lineage>
        <taxon>Bacteria</taxon>
        <taxon>Pseudomonadati</taxon>
        <taxon>Pseudomonadota</taxon>
        <taxon>Gammaproteobacteria</taxon>
        <taxon>Enterobacterales</taxon>
        <taxon>Erwiniaceae</taxon>
        <taxon>Erwinia</taxon>
    </lineage>
</organism>
<dbReference type="AlphaFoldDB" id="A0A0A3YQL8"/>
<dbReference type="PANTHER" id="PTHR38453:SF1">
    <property type="entry name" value="CYTOPLASMIC PROTEIN"/>
    <property type="match status" value="1"/>
</dbReference>
<protein>
    <recommendedName>
        <fullName evidence="3">Selenoprotein</fullName>
    </recommendedName>
</protein>
<sequence length="96" mass="11179">MSDAIRAVPGRTRFIVRRCVPIEAAKPPERLTLRLLMSRLAQSFRLMVGVQHYPTYLLHMQRQHPETKPMTEKEFHRYCLEARFPSKAGKLGKCPC</sequence>
<evidence type="ECO:0000313" key="2">
    <source>
        <dbReference type="Proteomes" id="UP000030351"/>
    </source>
</evidence>
<comment type="caution">
    <text evidence="1">The sequence shown here is derived from an EMBL/GenBank/DDBJ whole genome shotgun (WGS) entry which is preliminary data.</text>
</comment>
<gene>
    <name evidence="1" type="ORF">NG99_20790</name>
</gene>